<dbReference type="RefSeq" id="XP_035872770.1">
    <property type="nucleotide sequence ID" value="XM_036016877.1"/>
</dbReference>
<feature type="binding site" evidence="5">
    <location>
        <position position="142"/>
    </location>
    <ligand>
        <name>Fe cation</name>
        <dbReference type="ChEBI" id="CHEBI:24875"/>
        <label>2</label>
    </ligand>
</feature>
<feature type="binding site" evidence="5">
    <location>
        <position position="29"/>
    </location>
    <ligand>
        <name>Fe cation</name>
        <dbReference type="ChEBI" id="CHEBI:24875"/>
        <label>1</label>
    </ligand>
</feature>
<keyword evidence="8" id="KW-1185">Reference proteome</keyword>
<comment type="function">
    <text evidence="6">Stores iron in a soluble, non-toxic, readily available form. Important for iron homeostasis. Iron is taken up in the ferrous form and deposited as ferric hydroxides after oxidation.</text>
</comment>
<reference evidence="9" key="1">
    <citation type="submission" date="2025-08" db="UniProtKB">
        <authorList>
            <consortium name="RefSeq"/>
        </authorList>
    </citation>
    <scope>IDENTIFICATION</scope>
    <source>
        <tissue evidence="9">Muscle</tissue>
    </source>
</reference>
<evidence type="ECO:0000313" key="8">
    <source>
        <dbReference type="Proteomes" id="UP000504628"/>
    </source>
</evidence>
<dbReference type="AlphaFoldDB" id="A0A7E6D0H0"/>
<dbReference type="InParanoid" id="A0A7E6D0H0"/>
<evidence type="ECO:0000256" key="6">
    <source>
        <dbReference type="RuleBase" id="RU361145"/>
    </source>
</evidence>
<dbReference type="PANTHER" id="PTHR11431:SF97">
    <property type="entry name" value="FERRITIN HEAVY POLYPEPTIDE-LIKE 17-RELATED"/>
    <property type="match status" value="1"/>
</dbReference>
<gene>
    <name evidence="9" type="primary">LOC114505642</name>
</gene>
<dbReference type="PANTHER" id="PTHR11431">
    <property type="entry name" value="FERRITIN"/>
    <property type="match status" value="1"/>
</dbReference>
<dbReference type="GO" id="GO:0008198">
    <property type="term" value="F:ferrous iron binding"/>
    <property type="evidence" value="ECO:0007669"/>
    <property type="project" value="TreeGrafter"/>
</dbReference>
<evidence type="ECO:0000256" key="3">
    <source>
        <dbReference type="ARBA" id="ARBA00022723"/>
    </source>
</evidence>
<evidence type="ECO:0000259" key="7">
    <source>
        <dbReference type="PROSITE" id="PS50905"/>
    </source>
</evidence>
<dbReference type="InterPro" id="IPR001519">
    <property type="entry name" value="Ferritin"/>
</dbReference>
<evidence type="ECO:0000256" key="2">
    <source>
        <dbReference type="ARBA" id="ARBA00022434"/>
    </source>
</evidence>
<dbReference type="Pfam" id="PF00210">
    <property type="entry name" value="Ferritin"/>
    <property type="match status" value="1"/>
</dbReference>
<keyword evidence="4 5" id="KW-0408">Iron</keyword>
<dbReference type="GO" id="GO:0005737">
    <property type="term" value="C:cytoplasm"/>
    <property type="evidence" value="ECO:0007669"/>
    <property type="project" value="TreeGrafter"/>
</dbReference>
<dbReference type="GO" id="GO:0006879">
    <property type="term" value="P:intracellular iron ion homeostasis"/>
    <property type="evidence" value="ECO:0007669"/>
    <property type="project" value="UniProtKB-KW"/>
</dbReference>
<dbReference type="InterPro" id="IPR009040">
    <property type="entry name" value="Ferritin-like_diiron"/>
</dbReference>
<evidence type="ECO:0000256" key="1">
    <source>
        <dbReference type="ARBA" id="ARBA00007513"/>
    </source>
</evidence>
<dbReference type="GO" id="GO:0008199">
    <property type="term" value="F:ferric iron binding"/>
    <property type="evidence" value="ECO:0007669"/>
    <property type="project" value="InterPro"/>
</dbReference>
<evidence type="ECO:0000256" key="5">
    <source>
        <dbReference type="PIRSR" id="PIRSR601519-1"/>
    </source>
</evidence>
<dbReference type="Proteomes" id="UP000504628">
    <property type="component" value="Chromosome X"/>
</dbReference>
<evidence type="ECO:0000313" key="9">
    <source>
        <dbReference type="RefSeq" id="XP_035872770.1"/>
    </source>
</evidence>
<accession>A0A7E6D0H0</accession>
<evidence type="ECO:0000256" key="4">
    <source>
        <dbReference type="ARBA" id="ARBA00023004"/>
    </source>
</evidence>
<feature type="domain" description="Ferritin-like diiron" evidence="7">
    <location>
        <begin position="12"/>
        <end position="160"/>
    </location>
</feature>
<dbReference type="GeneID" id="114505642"/>
<proteinExistence type="inferred from homology"/>
<feature type="binding site" evidence="5">
    <location>
        <position position="64"/>
    </location>
    <ligand>
        <name>Fe cation</name>
        <dbReference type="ChEBI" id="CHEBI:24875"/>
        <label>1</label>
    </ligand>
</feature>
<dbReference type="InterPro" id="IPR008331">
    <property type="entry name" value="Ferritin_DPS_dom"/>
</dbReference>
<dbReference type="GO" id="GO:0006826">
    <property type="term" value="P:iron ion transport"/>
    <property type="evidence" value="ECO:0007669"/>
    <property type="project" value="InterPro"/>
</dbReference>
<organism evidence="8 9">
    <name type="scientific">Phyllostomus discolor</name>
    <name type="common">pale spear-nosed bat</name>
    <dbReference type="NCBI Taxonomy" id="89673"/>
    <lineage>
        <taxon>Eukaryota</taxon>
        <taxon>Metazoa</taxon>
        <taxon>Chordata</taxon>
        <taxon>Craniata</taxon>
        <taxon>Vertebrata</taxon>
        <taxon>Euteleostomi</taxon>
        <taxon>Mammalia</taxon>
        <taxon>Eutheria</taxon>
        <taxon>Laurasiatheria</taxon>
        <taxon>Chiroptera</taxon>
        <taxon>Yangochiroptera</taxon>
        <taxon>Phyllostomidae</taxon>
        <taxon>Phyllostominae</taxon>
        <taxon>Phyllostomus</taxon>
    </lineage>
</organism>
<comment type="similarity">
    <text evidence="1 6">Belongs to the ferritin family.</text>
</comment>
<keyword evidence="2 6" id="KW-0409">Iron storage</keyword>
<dbReference type="Gene3D" id="1.20.1260.10">
    <property type="match status" value="1"/>
</dbReference>
<keyword evidence="3 5" id="KW-0479">Metal-binding</keyword>
<protein>
    <recommendedName>
        <fullName evidence="6">Ferritin</fullName>
    </recommendedName>
</protein>
<dbReference type="CDD" id="cd01056">
    <property type="entry name" value="Euk_Ferritin"/>
    <property type="match status" value="1"/>
</dbReference>
<dbReference type="OrthoDB" id="186462at2759"/>
<dbReference type="InterPro" id="IPR012347">
    <property type="entry name" value="Ferritin-like"/>
</dbReference>
<dbReference type="PROSITE" id="PS50905">
    <property type="entry name" value="FERRITIN_LIKE"/>
    <property type="match status" value="1"/>
</dbReference>
<name>A0A7E6D0H0_9CHIR</name>
<dbReference type="InterPro" id="IPR009078">
    <property type="entry name" value="Ferritin-like_SF"/>
</dbReference>
<dbReference type="SUPFAM" id="SSF47240">
    <property type="entry name" value="Ferritin-like"/>
    <property type="match status" value="1"/>
</dbReference>
<dbReference type="KEGG" id="pdic:114505642"/>
<sequence>MANAFAPWHLGQNCNSECEAAINNQVSLELHASYVYKSIASYFNREDVALKHFSLFFLQQSNKEREHAEYLLGLQNRSASDPLLWNMPKPEEENWENGLSVLECALQLAKRVHQSLLSLHQLATEKHGRVCNFLERDYLHEQVMFIKELGDHVTNLRKLVGPEVSLAEYLFDKLTLGDSKN</sequence>
<feature type="binding site" evidence="5">
    <location>
        <position position="67"/>
    </location>
    <ligand>
        <name>Fe cation</name>
        <dbReference type="ChEBI" id="CHEBI:24875"/>
        <label>1</label>
    </ligand>
</feature>
<dbReference type="FunFam" id="1.20.1260.10:FF:000002">
    <property type="entry name" value="Ferritin, mitochondrial"/>
    <property type="match status" value="1"/>
</dbReference>